<dbReference type="InParanoid" id="A0A1X7VEP4"/>
<sequence>METKIFDRMQCEGMFGFGACIWTSPDKGKDADTVAEVLEGTKFPARMNGGDDGPTLASFTNVLKSACNKPKDCGQICHSMLLYCSGNGGCDPDVYLLMADGKKFYIKDMIDILSNKESLLIDPKYNYTCFLFFEITLQEKSLAIGDPRLPSGPKADRFVIATSGLQKPGYAAEEDETWTCKLAEALFDDFKNGTVLNKLAELKKEFLLMQYIINAGQLFQLDYDLQTNTYYNGVMITSTSSDKSQDFETDERNIATTFGDLRFKILDLSKILTETLPREESDTSFAFNLPSLIKAITCYEYSTSVAFLSFYYSGYGGMDEDTGRIYFLESKQKYYIDDIVSLFMKRKDSDKLCIILLELCLPEDSPDIPIGPLLLPAFKNIVVAVSGLHKASVCRTPEKEGKWTKKLCEKISEGKEPLAVLLDEVGEELPEIGGQYVYSCPLFTLKNPPDLAIDCTKKQSTVPISYTKSAPANIMKKRPRPRDAATLLGHVAYKWKDIGKNLGVSNDNLQNLEVMPQPDVTKLMWMINKADNLTWASLYTGVYNVDKSKADEMKAKVMKDSAIFSNYHDN</sequence>
<dbReference type="Gene3D" id="3.40.50.1460">
    <property type="match status" value="1"/>
</dbReference>
<dbReference type="AlphaFoldDB" id="A0A1X7VEP4"/>
<dbReference type="InterPro" id="IPR029030">
    <property type="entry name" value="Caspase-like_dom_sf"/>
</dbReference>
<reference evidence="1" key="1">
    <citation type="submission" date="2017-05" db="UniProtKB">
        <authorList>
            <consortium name="EnsemblMetazoa"/>
        </authorList>
    </citation>
    <scope>IDENTIFICATION</scope>
</reference>
<evidence type="ECO:0000313" key="1">
    <source>
        <dbReference type="EnsemblMetazoa" id="Aqu2.1.38473_001"/>
    </source>
</evidence>
<organism evidence="1">
    <name type="scientific">Amphimedon queenslandica</name>
    <name type="common">Sponge</name>
    <dbReference type="NCBI Taxonomy" id="400682"/>
    <lineage>
        <taxon>Eukaryota</taxon>
        <taxon>Metazoa</taxon>
        <taxon>Porifera</taxon>
        <taxon>Demospongiae</taxon>
        <taxon>Heteroscleromorpha</taxon>
        <taxon>Haplosclerida</taxon>
        <taxon>Niphatidae</taxon>
        <taxon>Amphimedon</taxon>
    </lineage>
</organism>
<dbReference type="EnsemblMetazoa" id="Aqu2.1.38473_001">
    <property type="protein sequence ID" value="Aqu2.1.38473_001"/>
    <property type="gene ID" value="Aqu2.1.38473"/>
</dbReference>
<protein>
    <submittedName>
        <fullName evidence="1">Uncharacterized protein</fullName>
    </submittedName>
</protein>
<accession>A0A1X7VEP4</accession>
<dbReference type="SUPFAM" id="SSF52129">
    <property type="entry name" value="Caspase-like"/>
    <property type="match status" value="1"/>
</dbReference>
<name>A0A1X7VEP4_AMPQE</name>
<proteinExistence type="predicted"/>